<feature type="compositionally biased region" description="Low complexity" evidence="1">
    <location>
        <begin position="1"/>
        <end position="30"/>
    </location>
</feature>
<evidence type="ECO:0000313" key="2">
    <source>
        <dbReference type="EMBL" id="KAF4513212.1"/>
    </source>
</evidence>
<reference evidence="2 3" key="1">
    <citation type="journal article" date="2020" name="Genome Biol. Evol.">
        <title>A new high-quality draft genome assembly of the Chinese cordyceps Ophiocordyceps sinensis.</title>
        <authorList>
            <person name="Shu R."/>
            <person name="Zhang J."/>
            <person name="Meng Q."/>
            <person name="Zhang H."/>
            <person name="Zhou G."/>
            <person name="Li M."/>
            <person name="Wu P."/>
            <person name="Zhao Y."/>
            <person name="Chen C."/>
            <person name="Qin Q."/>
        </authorList>
    </citation>
    <scope>NUCLEOTIDE SEQUENCE [LARGE SCALE GENOMIC DNA]</scope>
    <source>
        <strain evidence="2 3">IOZ07</strain>
    </source>
</reference>
<accession>A0A8H4V9Q7</accession>
<dbReference type="Proteomes" id="UP000557566">
    <property type="component" value="Unassembled WGS sequence"/>
</dbReference>
<proteinExistence type="predicted"/>
<evidence type="ECO:0000313" key="3">
    <source>
        <dbReference type="Proteomes" id="UP000557566"/>
    </source>
</evidence>
<evidence type="ECO:0000256" key="1">
    <source>
        <dbReference type="SAM" id="MobiDB-lite"/>
    </source>
</evidence>
<feature type="region of interest" description="Disordered" evidence="1">
    <location>
        <begin position="1"/>
        <end position="37"/>
    </location>
</feature>
<dbReference type="OrthoDB" id="5221152at2759"/>
<gene>
    <name evidence="2" type="ORF">G6O67_000511</name>
</gene>
<feature type="region of interest" description="Disordered" evidence="1">
    <location>
        <begin position="56"/>
        <end position="88"/>
    </location>
</feature>
<feature type="compositionally biased region" description="Low complexity" evidence="1">
    <location>
        <begin position="68"/>
        <end position="88"/>
    </location>
</feature>
<keyword evidence="3" id="KW-1185">Reference proteome</keyword>
<name>A0A8H4V9Q7_9HYPO</name>
<organism evidence="2 3">
    <name type="scientific">Ophiocordyceps sinensis</name>
    <dbReference type="NCBI Taxonomy" id="72228"/>
    <lineage>
        <taxon>Eukaryota</taxon>
        <taxon>Fungi</taxon>
        <taxon>Dikarya</taxon>
        <taxon>Ascomycota</taxon>
        <taxon>Pezizomycotina</taxon>
        <taxon>Sordariomycetes</taxon>
        <taxon>Hypocreomycetidae</taxon>
        <taxon>Hypocreales</taxon>
        <taxon>Ophiocordycipitaceae</taxon>
        <taxon>Ophiocordyceps</taxon>
    </lineage>
</organism>
<protein>
    <submittedName>
        <fullName evidence="2">Uncharacterized protein</fullName>
    </submittedName>
</protein>
<dbReference type="AlphaFoldDB" id="A0A8H4V9Q7"/>
<comment type="caution">
    <text evidence="2">The sequence shown here is derived from an EMBL/GenBank/DDBJ whole genome shotgun (WGS) entry which is preliminary data.</text>
</comment>
<sequence length="88" mass="8941">MPDSPSVSFSTASSSPPSASTAAPPTAAPANGFGDTRGIKFQIKTGNARWVCTLQDRASYERMKATRGTSAGSSMASSPTSSSPPMTP</sequence>
<dbReference type="EMBL" id="JAAVMX010000001">
    <property type="protein sequence ID" value="KAF4513212.1"/>
    <property type="molecule type" value="Genomic_DNA"/>
</dbReference>